<dbReference type="Pfam" id="PF13676">
    <property type="entry name" value="TIR_2"/>
    <property type="match status" value="1"/>
</dbReference>
<dbReference type="SUPFAM" id="SSF52200">
    <property type="entry name" value="Toll/Interleukin receptor TIR domain"/>
    <property type="match status" value="1"/>
</dbReference>
<dbReference type="EMBL" id="VSWD01000005">
    <property type="protein sequence ID" value="KAK3101406.1"/>
    <property type="molecule type" value="Genomic_DNA"/>
</dbReference>
<organism evidence="2 3">
    <name type="scientific">Pinctada imbricata</name>
    <name type="common">Atlantic pearl-oyster</name>
    <name type="synonym">Pinctada martensii</name>
    <dbReference type="NCBI Taxonomy" id="66713"/>
    <lineage>
        <taxon>Eukaryota</taxon>
        <taxon>Metazoa</taxon>
        <taxon>Spiralia</taxon>
        <taxon>Lophotrochozoa</taxon>
        <taxon>Mollusca</taxon>
        <taxon>Bivalvia</taxon>
        <taxon>Autobranchia</taxon>
        <taxon>Pteriomorphia</taxon>
        <taxon>Pterioida</taxon>
        <taxon>Pterioidea</taxon>
        <taxon>Pteriidae</taxon>
        <taxon>Pinctada</taxon>
    </lineage>
</organism>
<dbReference type="GO" id="GO:0005737">
    <property type="term" value="C:cytoplasm"/>
    <property type="evidence" value="ECO:0007669"/>
    <property type="project" value="TreeGrafter"/>
</dbReference>
<dbReference type="SMART" id="SM00238">
    <property type="entry name" value="BIR"/>
    <property type="match status" value="2"/>
</dbReference>
<dbReference type="PROSITE" id="PS50143">
    <property type="entry name" value="BIR_REPEAT_2"/>
    <property type="match status" value="2"/>
</dbReference>
<dbReference type="SUPFAM" id="SSF57924">
    <property type="entry name" value="Inhibitor of apoptosis (IAP) repeat"/>
    <property type="match status" value="2"/>
</dbReference>
<comment type="caution">
    <text evidence="2">The sequence shown here is derived from an EMBL/GenBank/DDBJ whole genome shotgun (WGS) entry which is preliminary data.</text>
</comment>
<reference evidence="2" key="1">
    <citation type="submission" date="2019-08" db="EMBL/GenBank/DDBJ databases">
        <title>The improved chromosome-level genome for the pearl oyster Pinctada fucata martensii using PacBio sequencing and Hi-C.</title>
        <authorList>
            <person name="Zheng Z."/>
        </authorList>
    </citation>
    <scope>NUCLEOTIDE SEQUENCE</scope>
    <source>
        <strain evidence="2">ZZ-2019</strain>
        <tissue evidence="2">Adductor muscle</tissue>
    </source>
</reference>
<dbReference type="PROSITE" id="PS50104">
    <property type="entry name" value="TIR"/>
    <property type="match status" value="1"/>
</dbReference>
<gene>
    <name evidence="2" type="ORF">FSP39_003344</name>
</gene>
<dbReference type="Proteomes" id="UP001186944">
    <property type="component" value="Unassembled WGS sequence"/>
</dbReference>
<accession>A0AA88YPN3</accession>
<proteinExistence type="predicted"/>
<name>A0AA88YPN3_PINIB</name>
<feature type="domain" description="TIR" evidence="1">
    <location>
        <begin position="16"/>
        <end position="153"/>
    </location>
</feature>
<evidence type="ECO:0000313" key="2">
    <source>
        <dbReference type="EMBL" id="KAK3101406.1"/>
    </source>
</evidence>
<dbReference type="Gene3D" id="3.40.50.10140">
    <property type="entry name" value="Toll/interleukin-1 receptor homology (TIR) domain"/>
    <property type="match status" value="1"/>
</dbReference>
<dbReference type="InterPro" id="IPR035897">
    <property type="entry name" value="Toll_tir_struct_dom_sf"/>
</dbReference>
<evidence type="ECO:0000313" key="3">
    <source>
        <dbReference type="Proteomes" id="UP001186944"/>
    </source>
</evidence>
<dbReference type="InterPro" id="IPR050784">
    <property type="entry name" value="IAP"/>
</dbReference>
<sequence>MTDPHQRHTRVLSFGKHYHACFLYEGNEGLSWVVQTTQRLEELGFIVYYTDRDAVLGHSIFQSHFRSFRKSLKIVVVINKDFIQSRVYRHLLDSALQESLSRDDDECPDAIIPVVLEPCGDVLPELKTLIHLYYFDEDSDWFDKLVQSLESTSSALILSSDEQFRASNSRIFIAAEELSNALQEADELELYSFLTKPIAVELTHFLCQSDRTRCFHLAMQTVGIKVSYDSVTFSLNKFKDYAGRPYLISDIFEENFLKLKEKPSKLRLSIKDQSDVLDRGKPKDIKHFNKITQSILRIPEAPLWSIMYNFQGITRSREIRDLCRSLVNDAVVEKSPSVIIHPEFSDVIARLNSLEHLSQNSNPTKYQIAEAGYFFDKICSVYRCFSCDGVSWDFKPDENPWKRHAKWYYNCPFVNSQKSRQFISESRFRERRYTVYNAKYAKVRERLLTFHSWHHEELPHSFKLADAGLYYTGFEDKVTCYMCGHGFRHWNKKDNPWRRHALWSPDCIYVKRYKSDNFLAQVKRERERLFKEDDFSITYSIGVREHT</sequence>
<keyword evidence="3" id="KW-1185">Reference proteome</keyword>
<dbReference type="InterPro" id="IPR000157">
    <property type="entry name" value="TIR_dom"/>
</dbReference>
<dbReference type="PANTHER" id="PTHR10044:SF139">
    <property type="entry name" value="DEATH-ASSOCIATED INHIBITOR OF APOPTOSIS 2"/>
    <property type="match status" value="1"/>
</dbReference>
<dbReference type="PROSITE" id="PS01282">
    <property type="entry name" value="BIR_REPEAT_1"/>
    <property type="match status" value="1"/>
</dbReference>
<protein>
    <recommendedName>
        <fullName evidence="1">TIR domain-containing protein</fullName>
    </recommendedName>
</protein>
<dbReference type="GO" id="GO:0007165">
    <property type="term" value="P:signal transduction"/>
    <property type="evidence" value="ECO:0007669"/>
    <property type="project" value="InterPro"/>
</dbReference>
<dbReference type="Pfam" id="PF00653">
    <property type="entry name" value="BIR"/>
    <property type="match status" value="2"/>
</dbReference>
<evidence type="ECO:0000259" key="1">
    <source>
        <dbReference type="PROSITE" id="PS50104"/>
    </source>
</evidence>
<dbReference type="GO" id="GO:0005634">
    <property type="term" value="C:nucleus"/>
    <property type="evidence" value="ECO:0007669"/>
    <property type="project" value="TreeGrafter"/>
</dbReference>
<dbReference type="Gene3D" id="1.10.1170.10">
    <property type="entry name" value="Inhibitor Of Apoptosis Protein (2mihbC-IAP-1), Chain A"/>
    <property type="match status" value="2"/>
</dbReference>
<dbReference type="PANTHER" id="PTHR10044">
    <property type="entry name" value="INHIBITOR OF APOPTOSIS"/>
    <property type="match status" value="1"/>
</dbReference>
<dbReference type="GO" id="GO:0051726">
    <property type="term" value="P:regulation of cell cycle"/>
    <property type="evidence" value="ECO:0007669"/>
    <property type="project" value="TreeGrafter"/>
</dbReference>
<dbReference type="AlphaFoldDB" id="A0AA88YPN3"/>
<dbReference type="CDD" id="cd00022">
    <property type="entry name" value="BIR"/>
    <property type="match status" value="1"/>
</dbReference>
<dbReference type="InterPro" id="IPR001370">
    <property type="entry name" value="BIR_rpt"/>
</dbReference>